<protein>
    <submittedName>
        <fullName evidence="7">Carbohydrate ABC transporter substrate-binding protein</fullName>
    </submittedName>
</protein>
<evidence type="ECO:0000313" key="8">
    <source>
        <dbReference type="Proteomes" id="UP000435177"/>
    </source>
</evidence>
<dbReference type="PANTHER" id="PTHR43649:SF31">
    <property type="entry name" value="SN-GLYCEROL-3-PHOSPHATE-BINDING PERIPLASMIC PROTEIN UGPB"/>
    <property type="match status" value="1"/>
</dbReference>
<comment type="similarity">
    <text evidence="2">Belongs to the bacterial solute-binding protein 1 family.</text>
</comment>
<comment type="subcellular location">
    <subcellularLocation>
        <location evidence="1">Cell envelope</location>
    </subcellularLocation>
</comment>
<feature type="chain" id="PRO_5046128169" evidence="6">
    <location>
        <begin position="31"/>
        <end position="472"/>
    </location>
</feature>
<feature type="compositionally biased region" description="Low complexity" evidence="5">
    <location>
        <begin position="37"/>
        <end position="56"/>
    </location>
</feature>
<dbReference type="SUPFAM" id="SSF53850">
    <property type="entry name" value="Periplasmic binding protein-like II"/>
    <property type="match status" value="1"/>
</dbReference>
<dbReference type="Pfam" id="PF01547">
    <property type="entry name" value="SBP_bac_1"/>
    <property type="match status" value="1"/>
</dbReference>
<gene>
    <name evidence="7" type="ORF">GNP94_15395</name>
</gene>
<feature type="signal peptide" evidence="6">
    <location>
        <begin position="1"/>
        <end position="30"/>
    </location>
</feature>
<reference evidence="7 8" key="1">
    <citation type="submission" date="2019-11" db="EMBL/GenBank/DDBJ databases">
        <title>Draft genome sequences of five Paenibacillus species of dairy origin.</title>
        <authorList>
            <person name="Olajide A.M."/>
            <person name="Chen S."/>
            <person name="Lapointe G."/>
        </authorList>
    </citation>
    <scope>NUCLEOTIDE SEQUENCE [LARGE SCALE GENOMIC DNA]</scope>
    <source>
        <strain evidence="7 8">3CS1</strain>
    </source>
</reference>
<dbReference type="EMBL" id="WOAA01000013">
    <property type="protein sequence ID" value="MUG67372.1"/>
    <property type="molecule type" value="Genomic_DNA"/>
</dbReference>
<evidence type="ECO:0000256" key="1">
    <source>
        <dbReference type="ARBA" id="ARBA00004196"/>
    </source>
</evidence>
<keyword evidence="3" id="KW-0813">Transport</keyword>
<dbReference type="InterPro" id="IPR022387">
    <property type="entry name" value="Bind_CPR0540"/>
</dbReference>
<proteinExistence type="inferred from homology"/>
<dbReference type="PROSITE" id="PS51257">
    <property type="entry name" value="PROKAR_LIPOPROTEIN"/>
    <property type="match status" value="1"/>
</dbReference>
<organism evidence="7 8">
    <name type="scientific">Paenibacillus campinasensis</name>
    <dbReference type="NCBI Taxonomy" id="66347"/>
    <lineage>
        <taxon>Bacteria</taxon>
        <taxon>Bacillati</taxon>
        <taxon>Bacillota</taxon>
        <taxon>Bacilli</taxon>
        <taxon>Bacillales</taxon>
        <taxon>Paenibacillaceae</taxon>
        <taxon>Paenibacillus</taxon>
    </lineage>
</organism>
<evidence type="ECO:0000256" key="5">
    <source>
        <dbReference type="SAM" id="MobiDB-lite"/>
    </source>
</evidence>
<dbReference type="Gene3D" id="3.40.190.10">
    <property type="entry name" value="Periplasmic binding protein-like II"/>
    <property type="match status" value="1"/>
</dbReference>
<name>A0ABW9T3A0_9BACL</name>
<dbReference type="Proteomes" id="UP000435177">
    <property type="component" value="Unassembled WGS sequence"/>
</dbReference>
<evidence type="ECO:0000313" key="7">
    <source>
        <dbReference type="EMBL" id="MUG67372.1"/>
    </source>
</evidence>
<dbReference type="PANTHER" id="PTHR43649">
    <property type="entry name" value="ARABINOSE-BINDING PROTEIN-RELATED"/>
    <property type="match status" value="1"/>
</dbReference>
<dbReference type="InterPro" id="IPR050490">
    <property type="entry name" value="Bact_solute-bd_prot1"/>
</dbReference>
<evidence type="ECO:0000256" key="3">
    <source>
        <dbReference type="ARBA" id="ARBA00022448"/>
    </source>
</evidence>
<feature type="region of interest" description="Disordered" evidence="5">
    <location>
        <begin position="34"/>
        <end position="57"/>
    </location>
</feature>
<comment type="caution">
    <text evidence="7">The sequence shown here is derived from an EMBL/GenBank/DDBJ whole genome shotgun (WGS) entry which is preliminary data.</text>
</comment>
<sequence>MRRSRVGLSKWGFRQLAWVLICTVMLTACSSGSGRTPAASGGEAGSAPNEESASGGTTFENKELNIAVFEGGYGSEYWKAVIERFEADYPGVKVNMTSNPKIMDIIKPQLVAGNPPDFIYVSPDENTGTIKALVKEGALMELNDVFDGPALDSDRPLKDKLTDGLMAYMQPNGDGNIYYAPNYMSVLGMWYNKHLFETKGWEVPVTWEDFFALGEVAKAEGRALYTYQGIYPSYNESVFWPAVASAGGLEAMNKALSYEEGGFTQDAVKQVMGVFERMAQNDDVMKGTVALNHTQAQTEFLKGGALFIPNGSWFESEMADAPREEGFEFGFLGVPVFSEGDQAYVLSSFEAMYIPNKAKNPELAKEFLRYQYNDDIVQLNAEKSNGVMAVKGAVELAKDYIPASAYEAFKVYDEGALPMMVQWKQTPKSEVIINDELFNPLGDVMNKKMTADQWADKVEQASAKLRNLLNQS</sequence>
<accession>A0ABW9T3A0</accession>
<keyword evidence="8" id="KW-1185">Reference proteome</keyword>
<keyword evidence="4 6" id="KW-0732">Signal</keyword>
<evidence type="ECO:0000256" key="4">
    <source>
        <dbReference type="ARBA" id="ARBA00022729"/>
    </source>
</evidence>
<dbReference type="NCBIfam" id="TIGR03850">
    <property type="entry name" value="bind_CPR_0540"/>
    <property type="match status" value="1"/>
</dbReference>
<evidence type="ECO:0000256" key="6">
    <source>
        <dbReference type="SAM" id="SignalP"/>
    </source>
</evidence>
<dbReference type="InterPro" id="IPR006059">
    <property type="entry name" value="SBP"/>
</dbReference>
<evidence type="ECO:0000256" key="2">
    <source>
        <dbReference type="ARBA" id="ARBA00008520"/>
    </source>
</evidence>